<accession>A0ABD4W7Y5</accession>
<evidence type="ECO:0000313" key="2">
    <source>
        <dbReference type="Proteomes" id="UP001212008"/>
    </source>
</evidence>
<evidence type="ECO:0000313" key="1">
    <source>
        <dbReference type="EMBL" id="MDB6491758.1"/>
    </source>
</evidence>
<sequence length="43" mass="4892">MIERNIARIALPKMLVGLFVARVDDDQMEESRETTKRSSVLTA</sequence>
<comment type="caution">
    <text evidence="1">The sequence shown here is derived from an EMBL/GenBank/DDBJ whole genome shotgun (WGS) entry which is preliminary data.</text>
</comment>
<organism evidence="1 2">
    <name type="scientific">Bifidobacterium pseudocatenulatum</name>
    <dbReference type="NCBI Taxonomy" id="28026"/>
    <lineage>
        <taxon>Bacteria</taxon>
        <taxon>Bacillati</taxon>
        <taxon>Actinomycetota</taxon>
        <taxon>Actinomycetes</taxon>
        <taxon>Bifidobacteriales</taxon>
        <taxon>Bifidobacteriaceae</taxon>
        <taxon>Bifidobacterium</taxon>
    </lineage>
</organism>
<dbReference type="EMBL" id="JAQKRA010000002">
    <property type="protein sequence ID" value="MDB6491758.1"/>
    <property type="molecule type" value="Genomic_DNA"/>
</dbReference>
<dbReference type="AlphaFoldDB" id="A0ABD4W7Y5"/>
<proteinExistence type="predicted"/>
<dbReference type="Proteomes" id="UP001212008">
    <property type="component" value="Unassembled WGS sequence"/>
</dbReference>
<protein>
    <submittedName>
        <fullName evidence="1">Uncharacterized protein</fullName>
    </submittedName>
</protein>
<name>A0ABD4W7Y5_BIFPS</name>
<reference evidence="1 2" key="1">
    <citation type="submission" date="2023-01" db="EMBL/GenBank/DDBJ databases">
        <title>Human gut microbiome strain richness.</title>
        <authorList>
            <person name="Chen-Liaw A."/>
        </authorList>
    </citation>
    <scope>NUCLEOTIDE SEQUENCE [LARGE SCALE GENOMIC DNA]</scope>
    <source>
        <strain evidence="1 2">RTP21311st1_C8_RTP21311_201001</strain>
    </source>
</reference>
<gene>
    <name evidence="1" type="ORF">PMN70_06050</name>
</gene>
<dbReference type="RefSeq" id="WP_259302023.1">
    <property type="nucleotide sequence ID" value="NZ_JAHXEI010000004.1"/>
</dbReference>